<evidence type="ECO:0000313" key="3">
    <source>
        <dbReference type="EnsemblFungi" id="PTTG_07215-t43_1-p1"/>
    </source>
</evidence>
<accession>A0A180GX34</accession>
<reference evidence="3" key="4">
    <citation type="submission" date="2025-05" db="UniProtKB">
        <authorList>
            <consortium name="EnsemblFungi"/>
        </authorList>
    </citation>
    <scope>IDENTIFICATION</scope>
    <source>
        <strain evidence="3">isolate 1-1 / race 1 (BBBD)</strain>
    </source>
</reference>
<evidence type="ECO:0000313" key="4">
    <source>
        <dbReference type="Proteomes" id="UP000005240"/>
    </source>
</evidence>
<dbReference type="AlphaFoldDB" id="A0A180GX34"/>
<dbReference type="EMBL" id="ADAS02000013">
    <property type="protein sequence ID" value="OAV97355.1"/>
    <property type="molecule type" value="Genomic_DNA"/>
</dbReference>
<evidence type="ECO:0008006" key="5">
    <source>
        <dbReference type="Google" id="ProtNLM"/>
    </source>
</evidence>
<dbReference type="EnsemblFungi" id="PTTG_07215-t43_1">
    <property type="protein sequence ID" value="PTTG_07215-t43_1-p1"/>
    <property type="gene ID" value="PTTG_07215"/>
</dbReference>
<evidence type="ECO:0000256" key="1">
    <source>
        <dbReference type="SAM" id="MobiDB-lite"/>
    </source>
</evidence>
<sequence>MSSTKEELSTLPMLIGNSNYPIWVQRLTTYLGHKDLLNTVNVDPGPNPNQGVTKKLHEAAFIISSKIGDRLYHGIVTLQRASNGYAIWAKVKRMYGLNTIHNRIRATNKWNNLFFNGDLNQFLDHVELSLAEFASIGKVISEIDICGFIIAKISTKLPGLTDPLLTNEALQSDSEALIEKLRDLANHEELSHKPTHSERSATALASNSRVRPPPRCKKVHNSNATHQENKCWALHPHLRPIRDLPATSNNTVAAAVNPAPQSVAYDTPAFANITTAQCLLTKPHQLAPVLDSGASHHMLNDLAFFTETEVVSIAISTGKGSNDLTATRGGLAQIFQSTGMELHSVGPAAAL</sequence>
<organism evidence="2">
    <name type="scientific">Puccinia triticina (isolate 1-1 / race 1 (BBBD))</name>
    <name type="common">Brown leaf rust fungus</name>
    <dbReference type="NCBI Taxonomy" id="630390"/>
    <lineage>
        <taxon>Eukaryota</taxon>
        <taxon>Fungi</taxon>
        <taxon>Dikarya</taxon>
        <taxon>Basidiomycota</taxon>
        <taxon>Pucciniomycotina</taxon>
        <taxon>Pucciniomycetes</taxon>
        <taxon>Pucciniales</taxon>
        <taxon>Pucciniaceae</taxon>
        <taxon>Puccinia</taxon>
    </lineage>
</organism>
<feature type="region of interest" description="Disordered" evidence="1">
    <location>
        <begin position="189"/>
        <end position="222"/>
    </location>
</feature>
<dbReference type="OrthoDB" id="2504515at2759"/>
<feature type="compositionally biased region" description="Basic and acidic residues" evidence="1">
    <location>
        <begin position="189"/>
        <end position="199"/>
    </location>
</feature>
<reference evidence="2" key="2">
    <citation type="submission" date="2016-05" db="EMBL/GenBank/DDBJ databases">
        <title>Comparative analysis highlights variable genome content of wheat rusts and divergence of the mating loci.</title>
        <authorList>
            <person name="Cuomo C.A."/>
            <person name="Bakkeren G."/>
            <person name="Szabo L."/>
            <person name="Khalil H."/>
            <person name="Joly D."/>
            <person name="Goldberg J."/>
            <person name="Young S."/>
            <person name="Zeng Q."/>
            <person name="Fellers J."/>
        </authorList>
    </citation>
    <scope>NUCLEOTIDE SEQUENCE [LARGE SCALE GENOMIC DNA]</scope>
    <source>
        <strain evidence="2">1-1 BBBD Race 1</strain>
    </source>
</reference>
<dbReference type="VEuPathDB" id="FungiDB:PTTG_07215"/>
<gene>
    <name evidence="2" type="ORF">PTTG_07215</name>
</gene>
<proteinExistence type="predicted"/>
<evidence type="ECO:0000313" key="2">
    <source>
        <dbReference type="EMBL" id="OAV97355.1"/>
    </source>
</evidence>
<dbReference type="Proteomes" id="UP000005240">
    <property type="component" value="Unassembled WGS sequence"/>
</dbReference>
<reference evidence="3 4" key="3">
    <citation type="journal article" date="2017" name="G3 (Bethesda)">
        <title>Comparative analysis highlights variable genome content of wheat rusts and divergence of the mating loci.</title>
        <authorList>
            <person name="Cuomo C.A."/>
            <person name="Bakkeren G."/>
            <person name="Khalil H.B."/>
            <person name="Panwar V."/>
            <person name="Joly D."/>
            <person name="Linning R."/>
            <person name="Sakthikumar S."/>
            <person name="Song X."/>
            <person name="Adiconis X."/>
            <person name="Fan L."/>
            <person name="Goldberg J.M."/>
            <person name="Levin J.Z."/>
            <person name="Young S."/>
            <person name="Zeng Q."/>
            <person name="Anikster Y."/>
            <person name="Bruce M."/>
            <person name="Wang M."/>
            <person name="Yin C."/>
            <person name="McCallum B."/>
            <person name="Szabo L.J."/>
            <person name="Hulbert S."/>
            <person name="Chen X."/>
            <person name="Fellers J.P."/>
        </authorList>
    </citation>
    <scope>NUCLEOTIDE SEQUENCE</scope>
    <source>
        <strain evidence="3">isolate 1-1 / race 1 (BBBD)</strain>
        <strain evidence="4">Isolate 1-1 / race 1 (BBBD)</strain>
    </source>
</reference>
<reference evidence="2" key="1">
    <citation type="submission" date="2009-11" db="EMBL/GenBank/DDBJ databases">
        <authorList>
            <consortium name="The Broad Institute Genome Sequencing Platform"/>
            <person name="Ward D."/>
            <person name="Feldgarden M."/>
            <person name="Earl A."/>
            <person name="Young S.K."/>
            <person name="Zeng Q."/>
            <person name="Koehrsen M."/>
            <person name="Alvarado L."/>
            <person name="Berlin A."/>
            <person name="Bochicchio J."/>
            <person name="Borenstein D."/>
            <person name="Chapman S.B."/>
            <person name="Chen Z."/>
            <person name="Engels R."/>
            <person name="Freedman E."/>
            <person name="Gellesch M."/>
            <person name="Goldberg J."/>
            <person name="Griggs A."/>
            <person name="Gujja S."/>
            <person name="Heilman E."/>
            <person name="Heiman D."/>
            <person name="Hepburn T."/>
            <person name="Howarth C."/>
            <person name="Jen D."/>
            <person name="Larson L."/>
            <person name="Lewis B."/>
            <person name="Mehta T."/>
            <person name="Park D."/>
            <person name="Pearson M."/>
            <person name="Roberts A."/>
            <person name="Saif S."/>
            <person name="Shea T."/>
            <person name="Shenoy N."/>
            <person name="Sisk P."/>
            <person name="Stolte C."/>
            <person name="Sykes S."/>
            <person name="Thomson T."/>
            <person name="Walk T."/>
            <person name="White J."/>
            <person name="Yandava C."/>
            <person name="Izard J."/>
            <person name="Baranova O.V."/>
            <person name="Blanton J.M."/>
            <person name="Tanner A.C."/>
            <person name="Dewhirst F.E."/>
            <person name="Haas B."/>
            <person name="Nusbaum C."/>
            <person name="Birren B."/>
        </authorList>
    </citation>
    <scope>NUCLEOTIDE SEQUENCE [LARGE SCALE GENOMIC DNA]</scope>
    <source>
        <strain evidence="2">1-1 BBBD Race 1</strain>
    </source>
</reference>
<name>A0A180GX34_PUCT1</name>
<keyword evidence="4" id="KW-1185">Reference proteome</keyword>
<protein>
    <recommendedName>
        <fullName evidence="5">DUF4219 domain-containing protein</fullName>
    </recommendedName>
</protein>